<evidence type="ECO:0000256" key="1">
    <source>
        <dbReference type="ARBA" id="ARBA00003365"/>
    </source>
</evidence>
<dbReference type="Pfam" id="PF00290">
    <property type="entry name" value="Trp_syntA"/>
    <property type="match status" value="1"/>
</dbReference>
<evidence type="ECO:0000256" key="6">
    <source>
        <dbReference type="ARBA" id="ARBA00023141"/>
    </source>
</evidence>
<accession>A0A419V2U1</accession>
<dbReference type="PANTHER" id="PTHR43406">
    <property type="entry name" value="TRYPTOPHAN SYNTHASE, ALPHA CHAIN"/>
    <property type="match status" value="1"/>
</dbReference>
<dbReference type="Proteomes" id="UP000285120">
    <property type="component" value="Unassembled WGS sequence"/>
</dbReference>
<comment type="pathway">
    <text evidence="2 9">Amino-acid biosynthesis; L-tryptophan biosynthesis; L-tryptophan from chorismate: step 5/5.</text>
</comment>
<evidence type="ECO:0000313" key="11">
    <source>
        <dbReference type="EMBL" id="RKD72845.1"/>
    </source>
</evidence>
<comment type="catalytic activity">
    <reaction evidence="8 9">
        <text>(1S,2R)-1-C-(indol-3-yl)glycerol 3-phosphate + L-serine = D-glyceraldehyde 3-phosphate + L-tryptophan + H2O</text>
        <dbReference type="Rhea" id="RHEA:10532"/>
        <dbReference type="ChEBI" id="CHEBI:15377"/>
        <dbReference type="ChEBI" id="CHEBI:33384"/>
        <dbReference type="ChEBI" id="CHEBI:57912"/>
        <dbReference type="ChEBI" id="CHEBI:58866"/>
        <dbReference type="ChEBI" id="CHEBI:59776"/>
        <dbReference type="EC" id="4.2.1.20"/>
    </reaction>
</comment>
<comment type="function">
    <text evidence="1 9">The alpha subunit is responsible for the aldol cleavage of indoleglycerol phosphate to indole and glyceraldehyde 3-phosphate.</text>
</comment>
<evidence type="ECO:0000256" key="2">
    <source>
        <dbReference type="ARBA" id="ARBA00004733"/>
    </source>
</evidence>
<dbReference type="InterPro" id="IPR013785">
    <property type="entry name" value="Aldolase_TIM"/>
</dbReference>
<dbReference type="CDD" id="cd04724">
    <property type="entry name" value="Tryptophan_synthase_alpha"/>
    <property type="match status" value="1"/>
</dbReference>
<dbReference type="Gene3D" id="3.20.20.70">
    <property type="entry name" value="Aldolase class I"/>
    <property type="match status" value="1"/>
</dbReference>
<dbReference type="InterPro" id="IPR002028">
    <property type="entry name" value="Trp_synthase_suA"/>
</dbReference>
<feature type="active site" description="Proton acceptor" evidence="9">
    <location>
        <position position="48"/>
    </location>
</feature>
<evidence type="ECO:0000256" key="9">
    <source>
        <dbReference type="HAMAP-Rule" id="MF_00131"/>
    </source>
</evidence>
<dbReference type="UniPathway" id="UPA00035">
    <property type="reaction ID" value="UER00044"/>
</dbReference>
<keyword evidence="12" id="KW-1185">Reference proteome</keyword>
<dbReference type="SUPFAM" id="SSF51366">
    <property type="entry name" value="Ribulose-phoshate binding barrel"/>
    <property type="match status" value="1"/>
</dbReference>
<dbReference type="PROSITE" id="PS00167">
    <property type="entry name" value="TRP_SYNTHASE_ALPHA"/>
    <property type="match status" value="1"/>
</dbReference>
<dbReference type="FunFam" id="3.20.20.70:FF:000037">
    <property type="entry name" value="Tryptophan synthase alpha chain"/>
    <property type="match status" value="1"/>
</dbReference>
<dbReference type="GO" id="GO:0005829">
    <property type="term" value="C:cytosol"/>
    <property type="evidence" value="ECO:0007669"/>
    <property type="project" value="TreeGrafter"/>
</dbReference>
<dbReference type="EC" id="4.2.1.20" evidence="9"/>
<evidence type="ECO:0000313" key="12">
    <source>
        <dbReference type="Proteomes" id="UP000285120"/>
    </source>
</evidence>
<protein>
    <recommendedName>
        <fullName evidence="9">Tryptophan synthase alpha chain</fullName>
        <ecNumber evidence="9">4.2.1.20</ecNumber>
    </recommendedName>
</protein>
<reference evidence="11 12" key="1">
    <citation type="submission" date="2018-09" db="EMBL/GenBank/DDBJ databases">
        <title>Genomic Encyclopedia of Archaeal and Bacterial Type Strains, Phase II (KMG-II): from individual species to whole genera.</title>
        <authorList>
            <person name="Goeker M."/>
        </authorList>
    </citation>
    <scope>NUCLEOTIDE SEQUENCE [LARGE SCALE GENOMIC DNA]</scope>
    <source>
        <strain evidence="11 12">DSM 17008</strain>
    </source>
</reference>
<keyword evidence="6 9" id="KW-0057">Aromatic amino acid biosynthesis</keyword>
<evidence type="ECO:0000256" key="4">
    <source>
        <dbReference type="ARBA" id="ARBA00022605"/>
    </source>
</evidence>
<dbReference type="OrthoDB" id="9804578at2"/>
<comment type="subunit">
    <text evidence="3 9">Tetramer of two alpha and two beta chains.</text>
</comment>
<dbReference type="InterPro" id="IPR011060">
    <property type="entry name" value="RibuloseP-bd_barrel"/>
</dbReference>
<comment type="caution">
    <text evidence="11">The sequence shown here is derived from an EMBL/GenBank/DDBJ whole genome shotgun (WGS) entry which is preliminary data.</text>
</comment>
<sequence length="274" mass="29807">MTRQTVREAAESASYPLFIPFIMAGDPNKETTIELALTMQEAGAHILELGIPYSDPLADGPVLQRSALRALKHGMSLTEAIELIPEMRKKGLTIPVIIFSYYNPVLRMGIETFIEKLTENEADGVLIPDLPLEESEELSTLTKKVNLANISLVAPTSSTRLEKIAAQAEGFLYCVSSLGVTGTREEFPPEAYAFIEEVKASSEVPVAVGFGISTPEQVKRLQGSADGVIIGSAIMKKVEGLQAELEHEAKRRDALQSIQQYVEGLLAVPSSHQQ</sequence>
<comment type="similarity">
    <text evidence="9 10">Belongs to the TrpA family.</text>
</comment>
<dbReference type="RefSeq" id="WP_120193242.1">
    <property type="nucleotide sequence ID" value="NZ_RAPK01000009.1"/>
</dbReference>
<dbReference type="HAMAP" id="MF_00131">
    <property type="entry name" value="Trp_synth_alpha"/>
    <property type="match status" value="1"/>
</dbReference>
<evidence type="ECO:0000256" key="10">
    <source>
        <dbReference type="RuleBase" id="RU003662"/>
    </source>
</evidence>
<dbReference type="GO" id="GO:0004834">
    <property type="term" value="F:tryptophan synthase activity"/>
    <property type="evidence" value="ECO:0007669"/>
    <property type="project" value="UniProtKB-UniRule"/>
</dbReference>
<organism evidence="11 12">
    <name type="scientific">Sinobaca qinghaiensis</name>
    <dbReference type="NCBI Taxonomy" id="342944"/>
    <lineage>
        <taxon>Bacteria</taxon>
        <taxon>Bacillati</taxon>
        <taxon>Bacillota</taxon>
        <taxon>Bacilli</taxon>
        <taxon>Bacillales</taxon>
        <taxon>Sporolactobacillaceae</taxon>
        <taxon>Sinobaca</taxon>
    </lineage>
</organism>
<dbReference type="NCBIfam" id="TIGR00262">
    <property type="entry name" value="trpA"/>
    <property type="match status" value="1"/>
</dbReference>
<evidence type="ECO:0000256" key="8">
    <source>
        <dbReference type="ARBA" id="ARBA00049047"/>
    </source>
</evidence>
<dbReference type="AlphaFoldDB" id="A0A419V2U1"/>
<name>A0A419V2U1_9BACL</name>
<dbReference type="PANTHER" id="PTHR43406:SF1">
    <property type="entry name" value="TRYPTOPHAN SYNTHASE ALPHA CHAIN, CHLOROPLASTIC"/>
    <property type="match status" value="1"/>
</dbReference>
<keyword evidence="5 9" id="KW-0822">Tryptophan biosynthesis</keyword>
<keyword evidence="7 9" id="KW-0456">Lyase</keyword>
<dbReference type="EMBL" id="RAPK01000009">
    <property type="protein sequence ID" value="RKD72845.1"/>
    <property type="molecule type" value="Genomic_DNA"/>
</dbReference>
<dbReference type="InterPro" id="IPR018204">
    <property type="entry name" value="Trp_synthase_alpha_AS"/>
</dbReference>
<gene>
    <name evidence="9" type="primary">trpA</name>
    <name evidence="11" type="ORF">ATL39_2041</name>
</gene>
<evidence type="ECO:0000256" key="5">
    <source>
        <dbReference type="ARBA" id="ARBA00022822"/>
    </source>
</evidence>
<keyword evidence="4 9" id="KW-0028">Amino-acid biosynthesis</keyword>
<proteinExistence type="inferred from homology"/>
<evidence type="ECO:0000256" key="7">
    <source>
        <dbReference type="ARBA" id="ARBA00023239"/>
    </source>
</evidence>
<evidence type="ECO:0000256" key="3">
    <source>
        <dbReference type="ARBA" id="ARBA00011270"/>
    </source>
</evidence>
<feature type="active site" description="Proton acceptor" evidence="9">
    <location>
        <position position="59"/>
    </location>
</feature>